<dbReference type="InterPro" id="IPR008258">
    <property type="entry name" value="Transglycosylase_SLT_dom_1"/>
</dbReference>
<dbReference type="Gene3D" id="1.10.530.10">
    <property type="match status" value="1"/>
</dbReference>
<dbReference type="KEGG" id="paca:ID47_09035"/>
<evidence type="ECO:0000256" key="1">
    <source>
        <dbReference type="ARBA" id="ARBA00009387"/>
    </source>
</evidence>
<evidence type="ECO:0000313" key="4">
    <source>
        <dbReference type="EMBL" id="AIK96845.1"/>
    </source>
</evidence>
<dbReference type="eggNOG" id="COG0741">
    <property type="taxonomic scope" value="Bacteria"/>
</dbReference>
<proteinExistence type="inferred from homology"/>
<organism evidence="4 5">
    <name type="scientific">Candidatus Odyssella acanthamoebae</name>
    <dbReference type="NCBI Taxonomy" id="91604"/>
    <lineage>
        <taxon>Bacteria</taxon>
        <taxon>Pseudomonadati</taxon>
        <taxon>Pseudomonadota</taxon>
        <taxon>Alphaproteobacteria</taxon>
        <taxon>Holosporales</taxon>
        <taxon>Candidatus Paracaedibacteraceae</taxon>
        <taxon>Candidatus Odyssella</taxon>
    </lineage>
</organism>
<feature type="domain" description="Transglycosylase SLT" evidence="3">
    <location>
        <begin position="33"/>
        <end position="146"/>
    </location>
</feature>
<evidence type="ECO:0000256" key="2">
    <source>
        <dbReference type="SAM" id="MobiDB-lite"/>
    </source>
</evidence>
<protein>
    <recommendedName>
        <fullName evidence="3">Transglycosylase SLT domain-containing protein</fullName>
    </recommendedName>
</protein>
<gene>
    <name evidence="4" type="ORF">ID47_09035</name>
</gene>
<feature type="region of interest" description="Disordered" evidence="2">
    <location>
        <begin position="181"/>
        <end position="211"/>
    </location>
</feature>
<dbReference type="AlphaFoldDB" id="A0A077B1N0"/>
<dbReference type="SUPFAM" id="SSF53955">
    <property type="entry name" value="Lysozyme-like"/>
    <property type="match status" value="1"/>
</dbReference>
<dbReference type="STRING" id="91604.ID47_09035"/>
<evidence type="ECO:0000313" key="5">
    <source>
        <dbReference type="Proteomes" id="UP000028926"/>
    </source>
</evidence>
<evidence type="ECO:0000259" key="3">
    <source>
        <dbReference type="Pfam" id="PF01464"/>
    </source>
</evidence>
<name>A0A077B1N0_9PROT</name>
<dbReference type="Proteomes" id="UP000028926">
    <property type="component" value="Chromosome"/>
</dbReference>
<dbReference type="RefSeq" id="WP_038465595.1">
    <property type="nucleotide sequence ID" value="NZ_CP008941.1"/>
</dbReference>
<dbReference type="OrthoDB" id="5945995at2"/>
<reference evidence="4 5" key="1">
    <citation type="submission" date="2014-07" db="EMBL/GenBank/DDBJ databases">
        <title>Comparative genomic insights into amoeba endosymbionts belonging to the families of Holosporaceae and Candidatus Midichloriaceae within Rickettsiales.</title>
        <authorList>
            <person name="Wang Z."/>
            <person name="Wu M."/>
        </authorList>
    </citation>
    <scope>NUCLEOTIDE SEQUENCE [LARGE SCALE GENOMIC DNA]</scope>
    <source>
        <strain evidence="4">PRA3</strain>
    </source>
</reference>
<dbReference type="EMBL" id="CP008941">
    <property type="protein sequence ID" value="AIK96845.1"/>
    <property type="molecule type" value="Genomic_DNA"/>
</dbReference>
<sequence length="211" mass="23839">MKKIVGMSLGILATTGYVNCFATTLKQQSVEEIRKVEKEKGIELGLLEAIAQIESKFSPYVVNACGRGHTFKSAAEAAKFVKEKQKQGYRNISVGLMQLHVPSHRHHFKSLEQMCEIKSNVAYSAKLFKKLKRNAGSNEAAVERYHSPDPAARERYKTRVFGAWAKIKLKRKNELQQISTSPKTYEVKPENKIEKSKIRPAFSPAGMVRKK</sequence>
<comment type="similarity">
    <text evidence="1">Belongs to the virb1 family.</text>
</comment>
<dbReference type="Pfam" id="PF01464">
    <property type="entry name" value="SLT"/>
    <property type="match status" value="1"/>
</dbReference>
<dbReference type="InterPro" id="IPR023346">
    <property type="entry name" value="Lysozyme-like_dom_sf"/>
</dbReference>
<keyword evidence="5" id="KW-1185">Reference proteome</keyword>
<feature type="compositionally biased region" description="Basic and acidic residues" evidence="2">
    <location>
        <begin position="185"/>
        <end position="197"/>
    </location>
</feature>
<accession>A0A077B1N0</accession>
<dbReference type="HOGENOM" id="CLU_1303052_0_0_5"/>